<dbReference type="AlphaFoldDB" id="A0A5N6QZB3"/>
<protein>
    <submittedName>
        <fullName evidence="1">Uncharacterized protein</fullName>
    </submittedName>
</protein>
<dbReference type="EMBL" id="CM017323">
    <property type="protein sequence ID" value="KAE8021801.1"/>
    <property type="molecule type" value="Genomic_DNA"/>
</dbReference>
<evidence type="ECO:0000313" key="1">
    <source>
        <dbReference type="EMBL" id="KAE8021801.1"/>
    </source>
</evidence>
<keyword evidence="2" id="KW-1185">Reference proteome</keyword>
<dbReference type="Proteomes" id="UP000327013">
    <property type="component" value="Chromosome 3"/>
</dbReference>
<reference evidence="1 2" key="1">
    <citation type="submission" date="2019-06" db="EMBL/GenBank/DDBJ databases">
        <title>A chromosomal-level reference genome of Carpinus fangiana (Coryloideae, Betulaceae).</title>
        <authorList>
            <person name="Yang X."/>
            <person name="Wang Z."/>
            <person name="Zhang L."/>
            <person name="Hao G."/>
            <person name="Liu J."/>
            <person name="Yang Y."/>
        </authorList>
    </citation>
    <scope>NUCLEOTIDE SEQUENCE [LARGE SCALE GENOMIC DNA]</scope>
    <source>
        <strain evidence="1">Cfa_2016G</strain>
        <tissue evidence="1">Leaf</tissue>
    </source>
</reference>
<proteinExistence type="predicted"/>
<organism evidence="1 2">
    <name type="scientific">Carpinus fangiana</name>
    <dbReference type="NCBI Taxonomy" id="176857"/>
    <lineage>
        <taxon>Eukaryota</taxon>
        <taxon>Viridiplantae</taxon>
        <taxon>Streptophyta</taxon>
        <taxon>Embryophyta</taxon>
        <taxon>Tracheophyta</taxon>
        <taxon>Spermatophyta</taxon>
        <taxon>Magnoliopsida</taxon>
        <taxon>eudicotyledons</taxon>
        <taxon>Gunneridae</taxon>
        <taxon>Pentapetalae</taxon>
        <taxon>rosids</taxon>
        <taxon>fabids</taxon>
        <taxon>Fagales</taxon>
        <taxon>Betulaceae</taxon>
        <taxon>Carpinus</taxon>
    </lineage>
</organism>
<evidence type="ECO:0000313" key="2">
    <source>
        <dbReference type="Proteomes" id="UP000327013"/>
    </source>
</evidence>
<gene>
    <name evidence="1" type="ORF">FH972_007662</name>
</gene>
<accession>A0A5N6QZB3</accession>
<name>A0A5N6QZB3_9ROSI</name>
<sequence>MELLGYKRVQQRRSWQQQWEQQDSKERELDSFKKRGERFDQLWRKTDEAIDQLMSSMEKFRRALEQRDKSVSFDTMEANFEDEDPNSSELVHREIESMELEKKTFQGLEEDNMPSTRVSMAAKVISSSTVWD</sequence>